<sequence length="396" mass="44923">MKKKSSSWSPAEDLKLVKGLKEGYSFAALTSVLGYNQRIIQLRCIELDLYVLERENLSEPSEITLKPNSSIRVPPAAAASGITLKTLLDNGWVAHCINGENVLYSPDWWRTRNTCLLAPEDEDTGQPHQKKSSHLIIGKPWTPDDTRALLKAIQNGISKTALTELTLRSHQSTLQQLIELGMITVGAEDDSSSTVIWLNKKISSAKLSKKRFLEVLPLIEFGWYIDGFDLSAPDWWSKHRVLNEIIYEAVADKTISSYPARTDIGCDSEKSQQNKESSVPERNQRDPQKPAKWVRGNYKFLITLISEHRAIEVIAKKMNRTDGAIRSRLQHIGMTRYEKPTKPGEKGSVIKATSISIDTFRNQPFFVKRLLIETGWSEKNNELHCPVWWSNYPHNV</sequence>
<dbReference type="RefSeq" id="WP_046499011.1">
    <property type="nucleotide sequence ID" value="NZ_CP011133.1"/>
</dbReference>
<accession>A0A0F6U007</accession>
<evidence type="ECO:0000313" key="2">
    <source>
        <dbReference type="EMBL" id="AKE62156.1"/>
    </source>
</evidence>
<feature type="region of interest" description="Disordered" evidence="1">
    <location>
        <begin position="262"/>
        <end position="290"/>
    </location>
</feature>
<dbReference type="HOGENOM" id="CLU_695794_0_0_6"/>
<dbReference type="EMBL" id="CP011133">
    <property type="protein sequence ID" value="AKE62156.1"/>
    <property type="molecule type" value="Genomic_DNA"/>
</dbReference>
<dbReference type="OrthoDB" id="6625111at2"/>
<gene>
    <name evidence="2" type="ORF">F384_26700</name>
</gene>
<proteinExistence type="predicted"/>
<evidence type="ECO:0000313" key="3">
    <source>
        <dbReference type="Proteomes" id="UP000034085"/>
    </source>
</evidence>
<dbReference type="PATRIC" id="fig|1261127.3.peg.5537"/>
<organism evidence="2 3">
    <name type="scientific">Citrobacter amalonaticus Y19</name>
    <dbReference type="NCBI Taxonomy" id="1261127"/>
    <lineage>
        <taxon>Bacteria</taxon>
        <taxon>Pseudomonadati</taxon>
        <taxon>Pseudomonadota</taxon>
        <taxon>Gammaproteobacteria</taxon>
        <taxon>Enterobacterales</taxon>
        <taxon>Enterobacteriaceae</taxon>
        <taxon>Citrobacter</taxon>
    </lineage>
</organism>
<dbReference type="Proteomes" id="UP000034085">
    <property type="component" value="Plasmid"/>
</dbReference>
<dbReference type="AlphaFoldDB" id="A0A0F6U007"/>
<feature type="compositionally biased region" description="Basic and acidic residues" evidence="1">
    <location>
        <begin position="267"/>
        <end position="289"/>
    </location>
</feature>
<reference evidence="2 3" key="1">
    <citation type="submission" date="2015-03" db="EMBL/GenBank/DDBJ databases">
        <title>Complete genome sequence of Citrobacter amalonaticus Y19.</title>
        <authorList>
            <person name="Park S."/>
        </authorList>
    </citation>
    <scope>NUCLEOTIDE SEQUENCE [LARGE SCALE GENOMIC DNA]</scope>
    <source>
        <strain evidence="2 3">Y19</strain>
        <plasmid evidence="3">Plasmid</plasmid>
    </source>
</reference>
<evidence type="ECO:0000256" key="1">
    <source>
        <dbReference type="SAM" id="MobiDB-lite"/>
    </source>
</evidence>
<protein>
    <submittedName>
        <fullName evidence="2">Uncharacterized protein</fullName>
    </submittedName>
</protein>
<dbReference type="KEGG" id="cama:F384_26700"/>
<geneLocation type="plasmid" evidence="2">
    <name>unnamed</name>
</geneLocation>
<keyword evidence="2" id="KW-0614">Plasmid</keyword>
<name>A0A0F6U007_CITAM</name>